<accession>A0ACB7W303</accession>
<evidence type="ECO:0000313" key="1">
    <source>
        <dbReference type="EMBL" id="KAH7682067.1"/>
    </source>
</evidence>
<proteinExistence type="predicted"/>
<comment type="caution">
    <text evidence="1">The sequence shown here is derived from an EMBL/GenBank/DDBJ whole genome shotgun (WGS) entry which is preliminary data.</text>
</comment>
<gene>
    <name evidence="1" type="ORF">IHE45_05G099200</name>
</gene>
<dbReference type="EMBL" id="CM037015">
    <property type="protein sequence ID" value="KAH7682067.1"/>
    <property type="molecule type" value="Genomic_DNA"/>
</dbReference>
<organism evidence="1 2">
    <name type="scientific">Dioscorea alata</name>
    <name type="common">Purple yam</name>
    <dbReference type="NCBI Taxonomy" id="55571"/>
    <lineage>
        <taxon>Eukaryota</taxon>
        <taxon>Viridiplantae</taxon>
        <taxon>Streptophyta</taxon>
        <taxon>Embryophyta</taxon>
        <taxon>Tracheophyta</taxon>
        <taxon>Spermatophyta</taxon>
        <taxon>Magnoliopsida</taxon>
        <taxon>Liliopsida</taxon>
        <taxon>Dioscoreales</taxon>
        <taxon>Dioscoreaceae</taxon>
        <taxon>Dioscorea</taxon>
    </lineage>
</organism>
<name>A0ACB7W303_DIOAL</name>
<dbReference type="Proteomes" id="UP000827976">
    <property type="component" value="Chromosome 5"/>
</dbReference>
<keyword evidence="2" id="KW-1185">Reference proteome</keyword>
<keyword evidence="1" id="KW-0346">Stress response</keyword>
<sequence length="453" mass="51005">MDLTDGSQGASSSAPPFLTKTYDMVDDPLTSRIVSWSSSGCSFIVWHQPDFARDLLPKYFKHNNFSSFVRQLNTYGFRKIDPDQWEFSNEEFIKGKRHLLKNIHRRKPIHSRSHQASSSGKLSEAEKQELEEEIESLNHDKAMLTLELQRHTQQQQELEQQMENLEGRLQQLDLRQRDIMDFLNEVVQRPGFLSSLVHHPDLYSKKRRLPKSNYCSEGTDMEENQIMDFQSICIEKSSAALLQVSDLSPYEKMESSLNSLENFLHGVSEASGGGIEYDGTTPCLPSSVVITEMHTSCADTDTNLQSPTPNLSLASPSLEVIHSSTPDLAESTSNAESPGIHPIEIQTDARTKFPTIDVNSDPAAPEVQSSGYQTTTAPIATAPTGVNDVFWQQFLTETPGSVDLQEVQSERRNIDENRGEGRMGKQAVVWWNKKNVDNLAERMGSLNPVERSW</sequence>
<evidence type="ECO:0000313" key="2">
    <source>
        <dbReference type="Proteomes" id="UP000827976"/>
    </source>
</evidence>
<protein>
    <submittedName>
        <fullName evidence="1">Heat shock transcription factor protein</fullName>
    </submittedName>
</protein>
<reference evidence="2" key="1">
    <citation type="journal article" date="2022" name="Nat. Commun.">
        <title>Chromosome evolution and the genetic basis of agronomically important traits in greater yam.</title>
        <authorList>
            <person name="Bredeson J.V."/>
            <person name="Lyons J.B."/>
            <person name="Oniyinde I.O."/>
            <person name="Okereke N.R."/>
            <person name="Kolade O."/>
            <person name="Nnabue I."/>
            <person name="Nwadili C.O."/>
            <person name="Hribova E."/>
            <person name="Parker M."/>
            <person name="Nwogha J."/>
            <person name="Shu S."/>
            <person name="Carlson J."/>
            <person name="Kariba R."/>
            <person name="Muthemba S."/>
            <person name="Knop K."/>
            <person name="Barton G.J."/>
            <person name="Sherwood A.V."/>
            <person name="Lopez-Montes A."/>
            <person name="Asiedu R."/>
            <person name="Jamnadass R."/>
            <person name="Muchugi A."/>
            <person name="Goodstein D."/>
            <person name="Egesi C.N."/>
            <person name="Featherston J."/>
            <person name="Asfaw A."/>
            <person name="Simpson G.G."/>
            <person name="Dolezel J."/>
            <person name="Hendre P.S."/>
            <person name="Van Deynze A."/>
            <person name="Kumar P.L."/>
            <person name="Obidiegwu J.E."/>
            <person name="Bhattacharjee R."/>
            <person name="Rokhsar D.S."/>
        </authorList>
    </citation>
    <scope>NUCLEOTIDE SEQUENCE [LARGE SCALE GENOMIC DNA]</scope>
    <source>
        <strain evidence="2">cv. TDa95/00328</strain>
    </source>
</reference>